<feature type="compositionally biased region" description="Gly residues" evidence="4">
    <location>
        <begin position="388"/>
        <end position="414"/>
    </location>
</feature>
<feature type="compositionally biased region" description="Pro residues" evidence="4">
    <location>
        <begin position="1081"/>
        <end position="1094"/>
    </location>
</feature>
<dbReference type="CDD" id="cd20404">
    <property type="entry name" value="Tudor_Agenet_AtEML-like"/>
    <property type="match status" value="1"/>
</dbReference>
<proteinExistence type="inferred from homology"/>
<keyword evidence="3" id="KW-0809">Transit peptide</keyword>
<feature type="compositionally biased region" description="Low complexity" evidence="4">
    <location>
        <begin position="281"/>
        <end position="300"/>
    </location>
</feature>
<dbReference type="PANTHER" id="PTHR45979">
    <property type="entry name" value="PAP/OAS1 SUBSTRATE-BINDING DOMAIN SUPERFAMILY"/>
    <property type="match status" value="1"/>
</dbReference>
<dbReference type="GO" id="GO:0003676">
    <property type="term" value="F:nucleic acid binding"/>
    <property type="evidence" value="ECO:0007669"/>
    <property type="project" value="InterPro"/>
</dbReference>
<reference evidence="5" key="1">
    <citation type="journal article" date="2019" name="Plant J.">
        <title>Chlorella vulgaris genome assembly and annotation reveals the molecular basis for metabolic acclimation to high light conditions.</title>
        <authorList>
            <person name="Cecchin M."/>
            <person name="Marcolungo L."/>
            <person name="Rossato M."/>
            <person name="Girolomoni L."/>
            <person name="Cosentino E."/>
            <person name="Cuine S."/>
            <person name="Li-Beisson Y."/>
            <person name="Delledonne M."/>
            <person name="Ballottari M."/>
        </authorList>
    </citation>
    <scope>NUCLEOTIDE SEQUENCE</scope>
    <source>
        <strain evidence="5">211/11P</strain>
    </source>
</reference>
<protein>
    <submittedName>
        <fullName evidence="5">Uncharacterized protein</fullName>
    </submittedName>
</protein>
<keyword evidence="2" id="KW-0805">Transcription regulation</keyword>
<feature type="region of interest" description="Disordered" evidence="4">
    <location>
        <begin position="256"/>
        <end position="332"/>
    </location>
</feature>
<dbReference type="SMART" id="SM00733">
    <property type="entry name" value="Mterf"/>
    <property type="match status" value="4"/>
</dbReference>
<evidence type="ECO:0000256" key="2">
    <source>
        <dbReference type="ARBA" id="ARBA00022472"/>
    </source>
</evidence>
<evidence type="ECO:0000256" key="3">
    <source>
        <dbReference type="ARBA" id="ARBA00022946"/>
    </source>
</evidence>
<dbReference type="Proteomes" id="UP001055712">
    <property type="component" value="Unassembled WGS sequence"/>
</dbReference>
<dbReference type="Gene3D" id="2.30.30.140">
    <property type="match status" value="1"/>
</dbReference>
<reference evidence="5" key="2">
    <citation type="submission" date="2020-11" db="EMBL/GenBank/DDBJ databases">
        <authorList>
            <person name="Cecchin M."/>
            <person name="Marcolungo L."/>
            <person name="Rossato M."/>
            <person name="Girolomoni L."/>
            <person name="Cosentino E."/>
            <person name="Cuine S."/>
            <person name="Li-Beisson Y."/>
            <person name="Delledonne M."/>
            <person name="Ballottari M."/>
        </authorList>
    </citation>
    <scope>NUCLEOTIDE SEQUENCE</scope>
    <source>
        <strain evidence="5">211/11P</strain>
        <tissue evidence="5">Whole cell</tissue>
    </source>
</reference>
<dbReference type="Gene3D" id="1.25.70.10">
    <property type="entry name" value="Transcription termination factor 3, mitochondrial"/>
    <property type="match status" value="1"/>
</dbReference>
<feature type="compositionally biased region" description="Gly residues" evidence="4">
    <location>
        <begin position="658"/>
        <end position="672"/>
    </location>
</feature>
<dbReference type="Pfam" id="PF02536">
    <property type="entry name" value="mTERF"/>
    <property type="match status" value="2"/>
</dbReference>
<feature type="compositionally biased region" description="Low complexity" evidence="4">
    <location>
        <begin position="108"/>
        <end position="126"/>
    </location>
</feature>
<feature type="compositionally biased region" description="Low complexity" evidence="4">
    <location>
        <begin position="965"/>
        <end position="982"/>
    </location>
</feature>
<dbReference type="EMBL" id="SIDB01000011">
    <property type="protein sequence ID" value="KAI3426408.1"/>
    <property type="molecule type" value="Genomic_DNA"/>
</dbReference>
<feature type="compositionally biased region" description="Acidic residues" evidence="4">
    <location>
        <begin position="195"/>
        <end position="221"/>
    </location>
</feature>
<evidence type="ECO:0000256" key="4">
    <source>
        <dbReference type="SAM" id="MobiDB-lite"/>
    </source>
</evidence>
<dbReference type="OrthoDB" id="637682at2759"/>
<feature type="region of interest" description="Disordered" evidence="4">
    <location>
        <begin position="996"/>
        <end position="1118"/>
    </location>
</feature>
<feature type="compositionally biased region" description="Polar residues" evidence="4">
    <location>
        <begin position="945"/>
        <end position="957"/>
    </location>
</feature>
<evidence type="ECO:0000313" key="6">
    <source>
        <dbReference type="Proteomes" id="UP001055712"/>
    </source>
</evidence>
<keyword evidence="2" id="KW-0806">Transcription termination</keyword>
<evidence type="ECO:0000256" key="1">
    <source>
        <dbReference type="ARBA" id="ARBA00007692"/>
    </source>
</evidence>
<feature type="region of interest" description="Disordered" evidence="4">
    <location>
        <begin position="925"/>
        <end position="982"/>
    </location>
</feature>
<dbReference type="InterPro" id="IPR058921">
    <property type="entry name" value="PAP/OAS1-rel"/>
</dbReference>
<feature type="compositionally biased region" description="Low complexity" evidence="4">
    <location>
        <begin position="927"/>
        <end position="939"/>
    </location>
</feature>
<evidence type="ECO:0000313" key="5">
    <source>
        <dbReference type="EMBL" id="KAI3426408.1"/>
    </source>
</evidence>
<dbReference type="GO" id="GO:0006353">
    <property type="term" value="P:DNA-templated transcription termination"/>
    <property type="evidence" value="ECO:0007669"/>
    <property type="project" value="UniProtKB-KW"/>
</dbReference>
<sequence>MAGRVVLSAAGWEARSSRLLNGLSHDDVRVGLYATEQEAQRVVDLLRIKAALDEHLPLEAVPLHLSIEEYAGNASTMQYLRDSPVDTLWDTFHACSAEQAVPDPALAAGATAAGPGAGAGPSAARGWWEEGTDDDEEGCRAGEEGGEQLPGLEVKEEEANGEAAGASTHKAVHVAAGAASPEGQAVEEQQRLLQQEDDTESEEGQSSSSEEEEEEEEEEEAAAAAARQAKEQGTGKLNAAGRPLRVAAVRRKLPLPAPGEVGVTSPRAVKRQRTPPSTCSQQQQQQQQQQQVHQQQPQAQEGEEWHGQGRPTPDSGDGVGEGGGTGVQYRRPVTKTIIFPPVPASMKCNKCVNCQNPQRKRPCVLARRRLLELLREQEQGLLAASDGADGGGNSGGGAGASGGGGGGGDGGSEAGDGAATTPVSPGGSKGVTSGRGHSVAAAVAAALHVPPRKQLYPIIPPSERCGTCKPCLNPRLKKACREARKRQLEAGLAPPHAQQAYDVRGLNGGTIGGTGTPRLGGGGGKARGEAAAAAAAAAGRQLGASLLGCRLRIYWPGMRRWYDGRVADFDHASGQHQIDYDDGDQQLHLLAQEKYILLDPPAQLPPADGDDDGAHGNGGEQEAAGQQQGGEEDGGRGEPAAAGTPAAKRLRHAAAAGAHGGPVAGHESGGSSGAEEEGLGAQGLGAALAPTTPASAAGASLPGSKAAAAAAVAALPAALAACCAGAGGGGTAAVAAGVTSGLVGRFMAAYSCCMSEGQRQEHAAFLLPLLEAGCFEGVQACMQEVVALTHSLAAAAAAQPCSPPARALAVPEQLQQQQQQQQQLEEAGVWQSGAEHQQQQQKQQATGEQGQEQAAAARGKPALLAPNDLPETPAARPAGTKAWEPSSGGGFNISELQYGKYGASQAGVAALPDSEDDVNRTRWRTPARAAGDAAASATAIEPPTQRLSKSNQKQQPQQRREATQRPKQPQKQTQEHQQAAAVDQVQRVLPAPPVRHAAGVQRGRVPNQQRQAGLPSDAVGSAGTRQSPVGPSPTRQQRQQQPQQRHLRQLVQPQQQQQAARPHAAKAPPPLPHPQQLQTPPAIPAQPAPAPALAPAPVTAPQLSAEERRRRRSHERELQHQRLLRLRKLHQQAMHRRHAASAATQQQPTWTVEAAEALTHLGLAPEQAAQALLAAHSCTILHSRQQAGQVAAHGAAPAPAPAPAVAVDGGGSGPPAPASPVVPPVSAAQVAAVARELADIARVPVAQLQHVLTAAPQLLACSPEQLRRQYEVVASVWRRPTRIAAAILKHPAVLGPDFPSELGRSLRELSSLGFSREQVAKAITAYPPITQLTRAQVVGHLRSAGLQLDNSTSEVLQFLADNPWVMGRQGAAELGARLALFATWRLAPPLCPLVLARCPRLLNEPEERMQGIVDILMGYGMTWSQLGAVVLGHPAVLRADPQAVRLTLKLLADFEVGLEEVAQYPRVFVHDQVQYTGPRLAYLKTYCPAKLRFRLVSILSRADDEFASGFASRLEEEYAVFKDAWVRQYNSQVSLPAARSSLSRAWLQEVTAELWL</sequence>
<feature type="compositionally biased region" description="Low complexity" evidence="4">
    <location>
        <begin position="1095"/>
        <end position="1104"/>
    </location>
</feature>
<dbReference type="InterPro" id="IPR003690">
    <property type="entry name" value="MTERF"/>
</dbReference>
<feature type="compositionally biased region" description="Low complexity" evidence="4">
    <location>
        <begin position="831"/>
        <end position="866"/>
    </location>
</feature>
<comment type="caution">
    <text evidence="5">The sequence shown here is derived from an EMBL/GenBank/DDBJ whole genome shotgun (WGS) entry which is preliminary data.</text>
</comment>
<keyword evidence="2" id="KW-0804">Transcription</keyword>
<keyword evidence="6" id="KW-1185">Reference proteome</keyword>
<name>A0A9D4TIM0_CHLVU</name>
<comment type="similarity">
    <text evidence="1">Belongs to the mTERF family.</text>
</comment>
<gene>
    <name evidence="5" type="ORF">D9Q98_008778</name>
</gene>
<feature type="compositionally biased region" description="Low complexity" evidence="4">
    <location>
        <begin position="1033"/>
        <end position="1066"/>
    </location>
</feature>
<feature type="region of interest" description="Disordered" evidence="4">
    <location>
        <begin position="600"/>
        <end position="678"/>
    </location>
</feature>
<feature type="region of interest" description="Disordered" evidence="4">
    <location>
        <begin position="1192"/>
        <end position="1220"/>
    </location>
</feature>
<feature type="region of interest" description="Disordered" evidence="4">
    <location>
        <begin position="819"/>
        <end position="888"/>
    </location>
</feature>
<feature type="compositionally biased region" description="Gly residues" evidence="4">
    <location>
        <begin position="317"/>
        <end position="326"/>
    </location>
</feature>
<accession>A0A9D4TIM0</accession>
<dbReference type="PANTHER" id="PTHR45979:SF30">
    <property type="entry name" value="NUCLEOTIDYLTRANSFERASE"/>
    <property type="match status" value="1"/>
</dbReference>
<dbReference type="InterPro" id="IPR038538">
    <property type="entry name" value="MTERF_sf"/>
</dbReference>
<organism evidence="5 6">
    <name type="scientific">Chlorella vulgaris</name>
    <name type="common">Green alga</name>
    <dbReference type="NCBI Taxonomy" id="3077"/>
    <lineage>
        <taxon>Eukaryota</taxon>
        <taxon>Viridiplantae</taxon>
        <taxon>Chlorophyta</taxon>
        <taxon>core chlorophytes</taxon>
        <taxon>Trebouxiophyceae</taxon>
        <taxon>Chlorellales</taxon>
        <taxon>Chlorellaceae</taxon>
        <taxon>Chlorella clade</taxon>
        <taxon>Chlorella</taxon>
    </lineage>
</organism>
<feature type="region of interest" description="Disordered" evidence="4">
    <location>
        <begin position="384"/>
        <end position="435"/>
    </location>
</feature>
<feature type="region of interest" description="Disordered" evidence="4">
    <location>
        <begin position="108"/>
        <end position="243"/>
    </location>
</feature>
<feature type="compositionally biased region" description="Low complexity" evidence="4">
    <location>
        <begin position="1192"/>
        <end position="1207"/>
    </location>
</feature>